<dbReference type="Proteomes" id="UP000076077">
    <property type="component" value="Chromosome"/>
</dbReference>
<accession>A0A143HPM9</accession>
<feature type="transmembrane region" description="Helical" evidence="9">
    <location>
        <begin position="870"/>
        <end position="887"/>
    </location>
</feature>
<dbReference type="GO" id="GO:0015562">
    <property type="term" value="F:efflux transmembrane transporter activity"/>
    <property type="evidence" value="ECO:0007669"/>
    <property type="project" value="InterPro"/>
</dbReference>
<feature type="transmembrane region" description="Helical" evidence="9">
    <location>
        <begin position="969"/>
        <end position="989"/>
    </location>
</feature>
<dbReference type="FunFam" id="3.30.70.1430:FF:000001">
    <property type="entry name" value="Efflux pump membrane transporter"/>
    <property type="match status" value="1"/>
</dbReference>
<keyword evidence="5 9" id="KW-0997">Cell inner membrane</keyword>
<evidence type="ECO:0000256" key="2">
    <source>
        <dbReference type="ARBA" id="ARBA00010942"/>
    </source>
</evidence>
<dbReference type="PANTHER" id="PTHR32063:SF32">
    <property type="entry name" value="AMINOGLYCOSIDE EFFLUX PUMP-RELATED"/>
    <property type="match status" value="1"/>
</dbReference>
<feature type="transmembrane region" description="Helical" evidence="9">
    <location>
        <begin position="20"/>
        <end position="37"/>
    </location>
</feature>
<comment type="subcellular location">
    <subcellularLocation>
        <location evidence="1 9">Cell inner membrane</location>
        <topology evidence="1 9">Multi-pass membrane protein</topology>
    </subcellularLocation>
</comment>
<keyword evidence="3 9" id="KW-0813">Transport</keyword>
<dbReference type="InterPro" id="IPR027463">
    <property type="entry name" value="AcrB_DN_DC_subdom"/>
</dbReference>
<dbReference type="Pfam" id="PF00873">
    <property type="entry name" value="ACR_tran"/>
    <property type="match status" value="1"/>
</dbReference>
<feature type="transmembrane region" description="Helical" evidence="9">
    <location>
        <begin position="376"/>
        <end position="398"/>
    </location>
</feature>
<sequence>MNTKRGTSATLAHFFLARPVLSWVLILVMILCGAVALRQLPVAQYPPVSPPTVNVSAVYSGASAEVVEASVTQVLEQALKNLDHLLYFSSSSSSAGEARLRLTFAQGTDPEVAQMQVQNRVNEVSYRLPPAVRQAGLNVSAQQGSFLMVAVFYDESGVRNDSDLSDWINSQVADAISRVPGVGQIEPFGSPYAMRIWLQPEKLTAYGLMPEDVSRAIEAQNTEVPVGELGARPSRPGQQLNVSVTALSRLRTVEQFRNIVLKSSVDGAVVRLADVARVEIGSEDYTTTSRFNGKPASGLAINLAPGANAVATADAVRARIAQLQPSFPPGVKVFYPEDASRFVKRSIGEVVKTLLEAVLLVILVMLAFLRDWRATLIPAVTIPVVVLGTFAILASAGYSINTLTLFGLVLAIGLLVDDAIVVVENAARIMAERGLDAAAATRQSMEEITPALVGITMVLGAVFLPMAFFPGSVGVIYRQFSITLVSAMALSALVAIALTPVLCAQLLRSAPRNQRWKTRGDGLVVTGLNYVLSRPGRFALIYAVLIGTVFWGYQRLPDSLVPVDDQGTVMVRYTLPPGATYTRTAGLVEGIEKYFLEEEADNVAGIYTVSGFSFGGAGQNAGIAFVPLVDWELRSSEENSAQAIAARATEALSHLMDARVFATVLPPIDGLGESDGFEFWLQDGTGEGQQALAERARNLVQALNEKPEILFADSDALEPGPVLRIDIDRPKAAALGLDLDSVNSTLSTAWGSAYINDFVHQGRLKKVILQADAGARAVPEDLQRWYVRNRQGEMTPFAAFASSRWDTAPVELARFNGMPAIRISGVAAPGVSSGAALAAVEQQAEAQGEAHYAWSGLSYQEKISSGQAPMMYAVSILFIFLCLAVLYERWTIPLSVLLVIPVGLSGAVLAANLLGLAHDIYFQVGVIATIGLTAKNAILIVEFTEQARVKGEPLLTAICSSVQKRLRPILMTSLTFGAGVIPLVLASGPGSAAQRAIGTSVLGGVASATAMILFLTPLCHLLLVRCEVLVKERIEKSTRLKRYTVSGGKTSSDSLREASPEC</sequence>
<keyword evidence="4" id="KW-1003">Cell membrane</keyword>
<dbReference type="InterPro" id="IPR004764">
    <property type="entry name" value="MdtF-like"/>
</dbReference>
<feature type="transmembrane region" description="Helical" evidence="9">
    <location>
        <begin position="404"/>
        <end position="427"/>
    </location>
</feature>
<dbReference type="Gene3D" id="3.30.70.1430">
    <property type="entry name" value="Multidrug efflux transporter AcrB pore domain"/>
    <property type="match status" value="2"/>
</dbReference>
<dbReference type="KEGG" id="mthd:A3224_14735"/>
<gene>
    <name evidence="10" type="ORF">A3224_14735</name>
</gene>
<dbReference type="SUPFAM" id="SSF82693">
    <property type="entry name" value="Multidrug efflux transporter AcrB pore domain, PN1, PN2, PC1 and PC2 subdomains"/>
    <property type="match status" value="3"/>
</dbReference>
<dbReference type="OrthoDB" id="9757904at2"/>
<dbReference type="NCBIfam" id="TIGR00915">
    <property type="entry name" value="2A0602"/>
    <property type="match status" value="1"/>
</dbReference>
<dbReference type="EMBL" id="CP014864">
    <property type="protein sequence ID" value="AMX03673.1"/>
    <property type="molecule type" value="Genomic_DNA"/>
</dbReference>
<evidence type="ECO:0000256" key="8">
    <source>
        <dbReference type="ARBA" id="ARBA00023136"/>
    </source>
</evidence>
<dbReference type="GO" id="GO:0009636">
    <property type="term" value="P:response to toxic substance"/>
    <property type="evidence" value="ECO:0007669"/>
    <property type="project" value="UniProtKB-ARBA"/>
</dbReference>
<dbReference type="GeneID" id="76609288"/>
<feature type="transmembrane region" description="Helical" evidence="9">
    <location>
        <begin position="536"/>
        <end position="553"/>
    </location>
</feature>
<evidence type="ECO:0000256" key="3">
    <source>
        <dbReference type="ARBA" id="ARBA00022448"/>
    </source>
</evidence>
<dbReference type="Gene3D" id="3.30.70.1320">
    <property type="entry name" value="Multidrug efflux transporter AcrB pore domain like"/>
    <property type="match status" value="1"/>
</dbReference>
<keyword evidence="7 9" id="KW-1133">Transmembrane helix</keyword>
<evidence type="ECO:0000256" key="5">
    <source>
        <dbReference type="ARBA" id="ARBA00022519"/>
    </source>
</evidence>
<dbReference type="SUPFAM" id="SSF82866">
    <property type="entry name" value="Multidrug efflux transporter AcrB transmembrane domain"/>
    <property type="match status" value="2"/>
</dbReference>
<feature type="transmembrane region" description="Helical" evidence="9">
    <location>
        <begin position="350"/>
        <end position="369"/>
    </location>
</feature>
<feature type="transmembrane region" description="Helical" evidence="9">
    <location>
        <begin position="894"/>
        <end position="914"/>
    </location>
</feature>
<feature type="transmembrane region" description="Helical" evidence="9">
    <location>
        <begin position="1001"/>
        <end position="1024"/>
    </location>
</feature>
<evidence type="ECO:0000313" key="10">
    <source>
        <dbReference type="EMBL" id="AMX03673.1"/>
    </source>
</evidence>
<feature type="transmembrane region" description="Helical" evidence="9">
    <location>
        <begin position="920"/>
        <end position="941"/>
    </location>
</feature>
<keyword evidence="11" id="KW-1185">Reference proteome</keyword>
<evidence type="ECO:0000256" key="6">
    <source>
        <dbReference type="ARBA" id="ARBA00022692"/>
    </source>
</evidence>
<evidence type="ECO:0000256" key="4">
    <source>
        <dbReference type="ARBA" id="ARBA00022475"/>
    </source>
</evidence>
<evidence type="ECO:0000313" key="11">
    <source>
        <dbReference type="Proteomes" id="UP000076077"/>
    </source>
</evidence>
<keyword evidence="6 9" id="KW-0812">Transmembrane</keyword>
<dbReference type="InterPro" id="IPR001036">
    <property type="entry name" value="Acrflvin-R"/>
</dbReference>
<comment type="similarity">
    <text evidence="2 9">Belongs to the resistance-nodulation-cell division (RND) (TC 2.A.6) family.</text>
</comment>
<dbReference type="PANTHER" id="PTHR32063">
    <property type="match status" value="1"/>
</dbReference>
<dbReference type="GO" id="GO:0042910">
    <property type="term" value="F:xenobiotic transmembrane transporter activity"/>
    <property type="evidence" value="ECO:0007669"/>
    <property type="project" value="TreeGrafter"/>
</dbReference>
<dbReference type="GO" id="GO:0005886">
    <property type="term" value="C:plasma membrane"/>
    <property type="evidence" value="ECO:0007669"/>
    <property type="project" value="UniProtKB-SubCell"/>
</dbReference>
<feature type="transmembrane region" description="Helical" evidence="9">
    <location>
        <begin position="480"/>
        <end position="507"/>
    </location>
</feature>
<dbReference type="NCBIfam" id="NF000282">
    <property type="entry name" value="RND_permease_1"/>
    <property type="match status" value="1"/>
</dbReference>
<reference evidence="11" key="1">
    <citation type="submission" date="2016-03" db="EMBL/GenBank/DDBJ databases">
        <authorList>
            <person name="Lee Y.-S."/>
            <person name="Choi Y.-L."/>
        </authorList>
    </citation>
    <scope>NUCLEOTIDE SEQUENCE [LARGE SCALE GENOMIC DNA]</scope>
    <source>
        <strain evidence="11">DAU221</strain>
    </source>
</reference>
<organism evidence="10 11">
    <name type="scientific">Microbulbifer thermotolerans</name>
    <dbReference type="NCBI Taxonomy" id="252514"/>
    <lineage>
        <taxon>Bacteria</taxon>
        <taxon>Pseudomonadati</taxon>
        <taxon>Pseudomonadota</taxon>
        <taxon>Gammaproteobacteria</taxon>
        <taxon>Cellvibrionales</taxon>
        <taxon>Microbulbiferaceae</taxon>
        <taxon>Microbulbifer</taxon>
    </lineage>
</organism>
<dbReference type="RefSeq" id="WP_067156333.1">
    <property type="nucleotide sequence ID" value="NZ_CP014864.1"/>
</dbReference>
<evidence type="ECO:0000256" key="1">
    <source>
        <dbReference type="ARBA" id="ARBA00004429"/>
    </source>
</evidence>
<evidence type="ECO:0000256" key="9">
    <source>
        <dbReference type="RuleBase" id="RU364070"/>
    </source>
</evidence>
<name>A0A143HPM9_MICTH</name>
<dbReference type="Gene3D" id="1.20.1640.10">
    <property type="entry name" value="Multidrug efflux transporter AcrB transmembrane domain"/>
    <property type="match status" value="2"/>
</dbReference>
<dbReference type="AlphaFoldDB" id="A0A143HPM9"/>
<dbReference type="Gene3D" id="3.30.70.1440">
    <property type="entry name" value="Multidrug efflux transporter AcrB pore domain"/>
    <property type="match status" value="1"/>
</dbReference>
<feature type="transmembrane region" description="Helical" evidence="9">
    <location>
        <begin position="448"/>
        <end position="468"/>
    </location>
</feature>
<dbReference type="STRING" id="252514.A3224_14735"/>
<keyword evidence="8 9" id="KW-0472">Membrane</keyword>
<dbReference type="FunFam" id="1.20.1640.10:FF:000001">
    <property type="entry name" value="Efflux pump membrane transporter"/>
    <property type="match status" value="1"/>
</dbReference>
<dbReference type="Gene3D" id="3.30.2090.10">
    <property type="entry name" value="Multidrug efflux transporter AcrB TolC docking domain, DN and DC subdomains"/>
    <property type="match status" value="2"/>
</dbReference>
<proteinExistence type="inferred from homology"/>
<evidence type="ECO:0000256" key="7">
    <source>
        <dbReference type="ARBA" id="ARBA00022989"/>
    </source>
</evidence>
<dbReference type="SUPFAM" id="SSF82714">
    <property type="entry name" value="Multidrug efflux transporter AcrB TolC docking domain, DN and DC subdomains"/>
    <property type="match status" value="2"/>
</dbReference>
<dbReference type="PRINTS" id="PR00702">
    <property type="entry name" value="ACRIFLAVINRP"/>
</dbReference>
<protein>
    <recommendedName>
        <fullName evidence="9">Efflux pump membrane transporter</fullName>
    </recommendedName>
</protein>